<dbReference type="Gene3D" id="3.30.1060.10">
    <property type="entry name" value="Peptide methionine sulphoxide reductase MsrA"/>
    <property type="match status" value="1"/>
</dbReference>
<dbReference type="InterPro" id="IPR050162">
    <property type="entry name" value="MsrA_MetSO_reductase"/>
</dbReference>
<keyword evidence="1 4" id="KW-0560">Oxidoreductase</keyword>
<dbReference type="SUPFAM" id="SSF55068">
    <property type="entry name" value="Peptide methionine sulfoxide reductase"/>
    <property type="match status" value="1"/>
</dbReference>
<comment type="catalytic activity">
    <reaction evidence="2 4">
        <text>L-methionyl-[protein] + [thioredoxin]-disulfide + H2O = L-methionyl-(S)-S-oxide-[protein] + [thioredoxin]-dithiol</text>
        <dbReference type="Rhea" id="RHEA:14217"/>
        <dbReference type="Rhea" id="RHEA-COMP:10698"/>
        <dbReference type="Rhea" id="RHEA-COMP:10700"/>
        <dbReference type="Rhea" id="RHEA-COMP:12313"/>
        <dbReference type="Rhea" id="RHEA-COMP:12315"/>
        <dbReference type="ChEBI" id="CHEBI:15377"/>
        <dbReference type="ChEBI" id="CHEBI:16044"/>
        <dbReference type="ChEBI" id="CHEBI:29950"/>
        <dbReference type="ChEBI" id="CHEBI:44120"/>
        <dbReference type="ChEBI" id="CHEBI:50058"/>
        <dbReference type="EC" id="1.8.4.11"/>
    </reaction>
</comment>
<dbReference type="InterPro" id="IPR036509">
    <property type="entry name" value="Met_Sox_Rdtase_MsrA_sf"/>
</dbReference>
<reference evidence="6 7" key="1">
    <citation type="submission" date="2017-03" db="EMBL/GenBank/DDBJ databases">
        <title>Complete sequence of Clostridium formicaceticum DSM 92.</title>
        <authorList>
            <person name="Poehlein A."/>
            <person name="Karl M."/>
            <person name="Bengelsdorf F.R."/>
            <person name="Duerre P."/>
            <person name="Daniel R."/>
        </authorList>
    </citation>
    <scope>NUCLEOTIDE SEQUENCE [LARGE SCALE GENOMIC DNA]</scope>
    <source>
        <strain evidence="6 7">DSM 92</strain>
    </source>
</reference>
<dbReference type="Proteomes" id="UP000192478">
    <property type="component" value="Chromosome"/>
</dbReference>
<comment type="similarity">
    <text evidence="4">Belongs to the MsrA Met sulfoxide reductase family.</text>
</comment>
<dbReference type="AlphaFoldDB" id="A0AAC9RL22"/>
<dbReference type="RefSeq" id="WP_081562025.1">
    <property type="nucleotide sequence ID" value="NZ_CP017603.1"/>
</dbReference>
<gene>
    <name evidence="6" type="primary">msrA_1</name>
    <name evidence="4" type="synonym">msrA</name>
    <name evidence="6" type="ORF">CLFO_19120</name>
</gene>
<name>A0AAC9RL22_9CLOT</name>
<evidence type="ECO:0000256" key="1">
    <source>
        <dbReference type="ARBA" id="ARBA00023002"/>
    </source>
</evidence>
<dbReference type="HAMAP" id="MF_01401">
    <property type="entry name" value="MsrA"/>
    <property type="match status" value="1"/>
</dbReference>
<dbReference type="EMBL" id="CP020559">
    <property type="protein sequence ID" value="ARE87512.1"/>
    <property type="molecule type" value="Genomic_DNA"/>
</dbReference>
<dbReference type="EC" id="1.8.4.11" evidence="4"/>
<evidence type="ECO:0000256" key="4">
    <source>
        <dbReference type="HAMAP-Rule" id="MF_01401"/>
    </source>
</evidence>
<protein>
    <recommendedName>
        <fullName evidence="4">Peptide methionine sulfoxide reductase MsrA</fullName>
        <shortName evidence="4">Protein-methionine-S-oxide reductase</shortName>
        <ecNumber evidence="4">1.8.4.11</ecNumber>
    </recommendedName>
    <alternativeName>
        <fullName evidence="4">Peptide-methionine (S)-S-oxide reductase</fullName>
        <shortName evidence="4">Peptide Met(O) reductase</shortName>
    </alternativeName>
</protein>
<sequence>MKEIVLAGGCFWGIEAYLSRIPGVKETKVGYANGHTENPTYEEVCTSEIGHTEACYVKFDEKIIDMENLLNQFWKIIDPTTSNRQGPDIGSQYRTGIYYKDEEDLEVILKTKNQQQKIYDRPIVTEIEPLKCFYPAENYHQKYLEKNPGGYCHIDLNSLPIPITLAEIELKRRLSYTELN</sequence>
<comment type="catalytic activity">
    <reaction evidence="3 4">
        <text>[thioredoxin]-disulfide + L-methionine + H2O = L-methionine (S)-S-oxide + [thioredoxin]-dithiol</text>
        <dbReference type="Rhea" id="RHEA:19993"/>
        <dbReference type="Rhea" id="RHEA-COMP:10698"/>
        <dbReference type="Rhea" id="RHEA-COMP:10700"/>
        <dbReference type="ChEBI" id="CHEBI:15377"/>
        <dbReference type="ChEBI" id="CHEBI:29950"/>
        <dbReference type="ChEBI" id="CHEBI:50058"/>
        <dbReference type="ChEBI" id="CHEBI:57844"/>
        <dbReference type="ChEBI" id="CHEBI:58772"/>
        <dbReference type="EC" id="1.8.4.11"/>
    </reaction>
</comment>
<evidence type="ECO:0000259" key="5">
    <source>
        <dbReference type="Pfam" id="PF01625"/>
    </source>
</evidence>
<evidence type="ECO:0000313" key="6">
    <source>
        <dbReference type="EMBL" id="ARE87512.1"/>
    </source>
</evidence>
<dbReference type="GO" id="GO:0034599">
    <property type="term" value="P:cellular response to oxidative stress"/>
    <property type="evidence" value="ECO:0007669"/>
    <property type="project" value="TreeGrafter"/>
</dbReference>
<dbReference type="GO" id="GO:0005737">
    <property type="term" value="C:cytoplasm"/>
    <property type="evidence" value="ECO:0007669"/>
    <property type="project" value="TreeGrafter"/>
</dbReference>
<dbReference type="GO" id="GO:0008113">
    <property type="term" value="F:peptide-methionine (S)-S-oxide reductase activity"/>
    <property type="evidence" value="ECO:0007669"/>
    <property type="project" value="UniProtKB-UniRule"/>
</dbReference>
<dbReference type="PANTHER" id="PTHR42799:SF2">
    <property type="entry name" value="MITOCHONDRIAL PEPTIDE METHIONINE SULFOXIDE REDUCTASE"/>
    <property type="match status" value="1"/>
</dbReference>
<dbReference type="NCBIfam" id="TIGR00401">
    <property type="entry name" value="msrA"/>
    <property type="match status" value="1"/>
</dbReference>
<organism evidence="6 7">
    <name type="scientific">Clostridium formicaceticum</name>
    <dbReference type="NCBI Taxonomy" id="1497"/>
    <lineage>
        <taxon>Bacteria</taxon>
        <taxon>Bacillati</taxon>
        <taxon>Bacillota</taxon>
        <taxon>Clostridia</taxon>
        <taxon>Eubacteriales</taxon>
        <taxon>Clostridiaceae</taxon>
        <taxon>Clostridium</taxon>
    </lineage>
</organism>
<proteinExistence type="inferred from homology"/>
<evidence type="ECO:0000256" key="2">
    <source>
        <dbReference type="ARBA" id="ARBA00047806"/>
    </source>
</evidence>
<evidence type="ECO:0000313" key="7">
    <source>
        <dbReference type="Proteomes" id="UP000192478"/>
    </source>
</evidence>
<dbReference type="InterPro" id="IPR002569">
    <property type="entry name" value="Met_Sox_Rdtase_MsrA_dom"/>
</dbReference>
<feature type="active site" evidence="4">
    <location>
        <position position="10"/>
    </location>
</feature>
<evidence type="ECO:0000256" key="3">
    <source>
        <dbReference type="ARBA" id="ARBA00048782"/>
    </source>
</evidence>
<dbReference type="PANTHER" id="PTHR42799">
    <property type="entry name" value="MITOCHONDRIAL PEPTIDE METHIONINE SULFOXIDE REDUCTASE"/>
    <property type="match status" value="1"/>
</dbReference>
<dbReference type="Pfam" id="PF01625">
    <property type="entry name" value="PMSR"/>
    <property type="match status" value="1"/>
</dbReference>
<comment type="function">
    <text evidence="4">Has an important function as a repair enzyme for proteins that have been inactivated by oxidation. Catalyzes the reversible oxidation-reduction of methionine sulfoxide in proteins to methionine.</text>
</comment>
<accession>A0AAC9RL22</accession>
<feature type="domain" description="Peptide methionine sulphoxide reductase MsrA" evidence="5">
    <location>
        <begin position="3"/>
        <end position="153"/>
    </location>
</feature>